<dbReference type="AlphaFoldDB" id="G6XIR5"/>
<comment type="caution">
    <text evidence="1">The sequence shown here is derived from an EMBL/GenBank/DDBJ whole genome shotgun (WGS) entry which is preliminary data.</text>
</comment>
<reference evidence="1 2" key="1">
    <citation type="submission" date="2011-10" db="EMBL/GenBank/DDBJ databases">
        <title>Genome sequence of Gluconobacter morbifer G707, isolated from Drosophila gut.</title>
        <authorList>
            <person name="Lee W.-J."/>
            <person name="Kim E.-K."/>
        </authorList>
    </citation>
    <scope>NUCLEOTIDE SEQUENCE [LARGE SCALE GENOMIC DNA]</scope>
    <source>
        <strain evidence="1 2">G707</strain>
    </source>
</reference>
<dbReference type="PATRIC" id="fig|1088869.3.peg.1141"/>
<dbReference type="STRING" id="1088869.GMO_11430"/>
<evidence type="ECO:0000313" key="1">
    <source>
        <dbReference type="EMBL" id="EHH68373.1"/>
    </source>
</evidence>
<protein>
    <submittedName>
        <fullName evidence="1">Uncharacterized protein</fullName>
    </submittedName>
</protein>
<accession>G6XIR5</accession>
<gene>
    <name evidence="1" type="ORF">GMO_11430</name>
</gene>
<evidence type="ECO:0000313" key="2">
    <source>
        <dbReference type="Proteomes" id="UP000004949"/>
    </source>
</evidence>
<sequence length="79" mass="8755">MLFKADPSNDGITCDVGVSGHIKITLNLHFPCRRFHDDSSSTTIIQKDLVATLGENTNLTLSKVLRTRSFVERAYDSSV</sequence>
<dbReference type="Proteomes" id="UP000004949">
    <property type="component" value="Unassembled WGS sequence"/>
</dbReference>
<dbReference type="EMBL" id="AGQV01000002">
    <property type="protein sequence ID" value="EHH68373.1"/>
    <property type="molecule type" value="Genomic_DNA"/>
</dbReference>
<keyword evidence="2" id="KW-1185">Reference proteome</keyword>
<proteinExistence type="predicted"/>
<name>G6XIR5_9PROT</name>
<organism evidence="1 2">
    <name type="scientific">Gluconobacter morbifer G707</name>
    <dbReference type="NCBI Taxonomy" id="1088869"/>
    <lineage>
        <taxon>Bacteria</taxon>
        <taxon>Pseudomonadati</taxon>
        <taxon>Pseudomonadota</taxon>
        <taxon>Alphaproteobacteria</taxon>
        <taxon>Acetobacterales</taxon>
        <taxon>Acetobacteraceae</taxon>
        <taxon>Gluconobacter</taxon>
    </lineage>
</organism>